<dbReference type="AlphaFoldDB" id="A0A933VWT5"/>
<dbReference type="Proteomes" id="UP000782519">
    <property type="component" value="Unassembled WGS sequence"/>
</dbReference>
<evidence type="ECO:0000313" key="3">
    <source>
        <dbReference type="Proteomes" id="UP000782519"/>
    </source>
</evidence>
<dbReference type="GO" id="GO:0032259">
    <property type="term" value="P:methylation"/>
    <property type="evidence" value="ECO:0007669"/>
    <property type="project" value="UniProtKB-KW"/>
</dbReference>
<organism evidence="2 3">
    <name type="scientific">Rhodopseudomonas palustris</name>
    <dbReference type="NCBI Taxonomy" id="1076"/>
    <lineage>
        <taxon>Bacteria</taxon>
        <taxon>Pseudomonadati</taxon>
        <taxon>Pseudomonadota</taxon>
        <taxon>Alphaproteobacteria</taxon>
        <taxon>Hyphomicrobiales</taxon>
        <taxon>Nitrobacteraceae</taxon>
        <taxon>Rhodopseudomonas</taxon>
    </lineage>
</organism>
<dbReference type="InterPro" id="IPR029063">
    <property type="entry name" value="SAM-dependent_MTases_sf"/>
</dbReference>
<dbReference type="EMBL" id="JACRJB010000067">
    <property type="protein sequence ID" value="MBI5132499.1"/>
    <property type="molecule type" value="Genomic_DNA"/>
</dbReference>
<feature type="domain" description="Methyltransferase type 12" evidence="1">
    <location>
        <begin position="53"/>
        <end position="144"/>
    </location>
</feature>
<protein>
    <submittedName>
        <fullName evidence="2">Class I SAM-dependent methyltransferase</fullName>
    </submittedName>
</protein>
<dbReference type="SUPFAM" id="SSF53335">
    <property type="entry name" value="S-adenosyl-L-methionine-dependent methyltransferases"/>
    <property type="match status" value="1"/>
</dbReference>
<keyword evidence="2" id="KW-0808">Transferase</keyword>
<evidence type="ECO:0000313" key="2">
    <source>
        <dbReference type="EMBL" id="MBI5132499.1"/>
    </source>
</evidence>
<sequence>MDTDLQSQTIRDFGRQWTAYTDNSGYYGSVDLLADMIAPFLVPSDFAGKRVGDIGSGTGRIVGMLLGAGAAQVVAVEPSEAYAVLRENLATAGERVVAMNILGEQLPAGLDLDLIVSMGVLHHIPEPDPTVRAAFNALAPGGRCLVWLYAWEGNGLYLSLVQPLRLVTKRLPQWALAGVSHVLNWMLDIYILACRFIPLPKRAYVEHVIGHFDRDKRYLVIYDQLNPAYAKYYTKQEAEGLLKRAGFVNVETHHRHGYSWTVVGSRPA</sequence>
<gene>
    <name evidence="2" type="ORF">HZA66_23920</name>
</gene>
<proteinExistence type="predicted"/>
<dbReference type="Gene3D" id="3.40.50.150">
    <property type="entry name" value="Vaccinia Virus protein VP39"/>
    <property type="match status" value="1"/>
</dbReference>
<evidence type="ECO:0000259" key="1">
    <source>
        <dbReference type="Pfam" id="PF08242"/>
    </source>
</evidence>
<keyword evidence="2" id="KW-0489">Methyltransferase</keyword>
<dbReference type="GO" id="GO:0008168">
    <property type="term" value="F:methyltransferase activity"/>
    <property type="evidence" value="ECO:0007669"/>
    <property type="project" value="UniProtKB-KW"/>
</dbReference>
<dbReference type="Pfam" id="PF08242">
    <property type="entry name" value="Methyltransf_12"/>
    <property type="match status" value="1"/>
</dbReference>
<dbReference type="InterPro" id="IPR013217">
    <property type="entry name" value="Methyltransf_12"/>
</dbReference>
<comment type="caution">
    <text evidence="2">The sequence shown here is derived from an EMBL/GenBank/DDBJ whole genome shotgun (WGS) entry which is preliminary data.</text>
</comment>
<dbReference type="CDD" id="cd02440">
    <property type="entry name" value="AdoMet_MTases"/>
    <property type="match status" value="1"/>
</dbReference>
<accession>A0A933VWT5</accession>
<dbReference type="PANTHER" id="PTHR43861">
    <property type="entry name" value="TRANS-ACONITATE 2-METHYLTRANSFERASE-RELATED"/>
    <property type="match status" value="1"/>
</dbReference>
<name>A0A933VWT5_RHOPL</name>
<dbReference type="PANTHER" id="PTHR43861:SF1">
    <property type="entry name" value="TRANS-ACONITATE 2-METHYLTRANSFERASE"/>
    <property type="match status" value="1"/>
</dbReference>
<reference evidence="2" key="1">
    <citation type="submission" date="2020-07" db="EMBL/GenBank/DDBJ databases">
        <title>Huge and variable diversity of episymbiotic CPR bacteria and DPANN archaea in groundwater ecosystems.</title>
        <authorList>
            <person name="He C.Y."/>
            <person name="Keren R."/>
            <person name="Whittaker M."/>
            <person name="Farag I.F."/>
            <person name="Doudna J."/>
            <person name="Cate J.H.D."/>
            <person name="Banfield J.F."/>
        </authorList>
    </citation>
    <scope>NUCLEOTIDE SEQUENCE</scope>
    <source>
        <strain evidence="2">NC_groundwater_1818_Pr3_B-0.1um_66_35</strain>
    </source>
</reference>